<comment type="caution">
    <text evidence="2">The sequence shown here is derived from an EMBL/GenBank/DDBJ whole genome shotgun (WGS) entry which is preliminary data.</text>
</comment>
<reference evidence="2" key="1">
    <citation type="submission" date="2021-06" db="EMBL/GenBank/DDBJ databases">
        <authorList>
            <person name="Criscuolo A."/>
        </authorList>
    </citation>
    <scope>NUCLEOTIDE SEQUENCE</scope>
    <source>
        <strain evidence="2">CIP111803</strain>
    </source>
</reference>
<evidence type="ECO:0000256" key="1">
    <source>
        <dbReference type="SAM" id="MobiDB-lite"/>
    </source>
</evidence>
<protein>
    <submittedName>
        <fullName evidence="2">Uncharacterized protein</fullName>
    </submittedName>
</protein>
<dbReference type="Proteomes" id="UP000693892">
    <property type="component" value="Unassembled WGS sequence"/>
</dbReference>
<feature type="compositionally biased region" description="Basic and acidic residues" evidence="1">
    <location>
        <begin position="39"/>
        <end position="54"/>
    </location>
</feature>
<accession>A0A916JYB6</accession>
<dbReference type="RefSeq" id="WP_236021976.1">
    <property type="nucleotide sequence ID" value="NZ_CAJVAP010000009.1"/>
</dbReference>
<dbReference type="EMBL" id="CAJVAP010000009">
    <property type="protein sequence ID" value="CAG7607302.1"/>
    <property type="molecule type" value="Genomic_DNA"/>
</dbReference>
<evidence type="ECO:0000313" key="3">
    <source>
        <dbReference type="Proteomes" id="UP000693892"/>
    </source>
</evidence>
<dbReference type="AlphaFoldDB" id="A0A916JYB6"/>
<organism evidence="2 3">
    <name type="scientific">Leucobacter soli</name>
    <dbReference type="NCBI Taxonomy" id="2812850"/>
    <lineage>
        <taxon>Bacteria</taxon>
        <taxon>Bacillati</taxon>
        <taxon>Actinomycetota</taxon>
        <taxon>Actinomycetes</taxon>
        <taxon>Micrococcales</taxon>
        <taxon>Microbacteriaceae</taxon>
        <taxon>Leucobacter</taxon>
    </lineage>
</organism>
<name>A0A916JYB6_9MICO</name>
<feature type="region of interest" description="Disordered" evidence="1">
    <location>
        <begin position="31"/>
        <end position="54"/>
    </location>
</feature>
<keyword evidence="3" id="KW-1185">Reference proteome</keyword>
<proteinExistence type="predicted"/>
<gene>
    <name evidence="2" type="ORF">LEUCIP111803_01009</name>
</gene>
<evidence type="ECO:0000313" key="2">
    <source>
        <dbReference type="EMBL" id="CAG7607302.1"/>
    </source>
</evidence>
<sequence>MNEPSQGAGTPIFDAIVDRGISDAVAEELAEAVPPPDAAARDAARRQEAGPVDDALHDDEFRFITRGVSDEERAAVIAVLSQVRAEQTKRAKRVERRELQPWARSQRVPEGIADLLADS</sequence>